<proteinExistence type="inferred from homology"/>
<dbReference type="GO" id="GO:0004030">
    <property type="term" value="F:aldehyde dehydrogenase [NAD(P)+] activity"/>
    <property type="evidence" value="ECO:0007669"/>
    <property type="project" value="InterPro"/>
</dbReference>
<evidence type="ECO:0000313" key="8">
    <source>
        <dbReference type="Proteomes" id="UP000565205"/>
    </source>
</evidence>
<keyword evidence="3 5" id="KW-0560">Oxidoreductase</keyword>
<dbReference type="InterPro" id="IPR016162">
    <property type="entry name" value="Ald_DH_N"/>
</dbReference>
<dbReference type="EC" id="1.2.1.16" evidence="5"/>
<dbReference type="GO" id="GO:0036243">
    <property type="term" value="F:succinate-semialdehyde dehydrogenase (NADP+) activity"/>
    <property type="evidence" value="ECO:0007669"/>
    <property type="project" value="UniProtKB-EC"/>
</dbReference>
<dbReference type="FunFam" id="3.40.309.10:FF:000009">
    <property type="entry name" value="Aldehyde dehydrogenase A"/>
    <property type="match status" value="1"/>
</dbReference>
<comment type="caution">
    <text evidence="5">The sequence shown here is derived from an EMBL/GenBank/DDBJ whole genome shotgun (WGS) entry which is preliminary data.</text>
</comment>
<protein>
    <submittedName>
        <fullName evidence="6">NAD-dependent succinate-semialdehyde dehydrogenase</fullName>
    </submittedName>
    <submittedName>
        <fullName evidence="5">Succinate-semialdehyde dehydrogenase/glutarate-semialdehyde dehydrogenase</fullName>
        <ecNumber evidence="5">1.2.1.16</ecNumber>
        <ecNumber evidence="5">1.2.1.20</ecNumber>
        <ecNumber evidence="5">1.2.1.79</ecNumber>
    </submittedName>
</protein>
<evidence type="ECO:0000259" key="4">
    <source>
        <dbReference type="Pfam" id="PF00171"/>
    </source>
</evidence>
<dbReference type="EC" id="1.2.1.20" evidence="5"/>
<evidence type="ECO:0000313" key="7">
    <source>
        <dbReference type="Proteomes" id="UP000557688"/>
    </source>
</evidence>
<dbReference type="Gene3D" id="3.40.309.10">
    <property type="entry name" value="Aldehyde Dehydrogenase, Chain A, domain 2"/>
    <property type="match status" value="1"/>
</dbReference>
<dbReference type="InterPro" id="IPR047110">
    <property type="entry name" value="GABD/Sad-like"/>
</dbReference>
<evidence type="ECO:0000313" key="5">
    <source>
        <dbReference type="EMBL" id="MBB3173207.1"/>
    </source>
</evidence>
<organism evidence="5 7">
    <name type="scientific">Endobacter medicaginis</name>
    <dbReference type="NCBI Taxonomy" id="1181271"/>
    <lineage>
        <taxon>Bacteria</taxon>
        <taxon>Pseudomonadati</taxon>
        <taxon>Pseudomonadota</taxon>
        <taxon>Alphaproteobacteria</taxon>
        <taxon>Acetobacterales</taxon>
        <taxon>Acetobacteraceae</taxon>
        <taxon>Endobacter</taxon>
    </lineage>
</organism>
<dbReference type="Gene3D" id="3.40.605.10">
    <property type="entry name" value="Aldehyde Dehydrogenase, Chain A, domain 1"/>
    <property type="match status" value="1"/>
</dbReference>
<keyword evidence="2" id="KW-0521">NADP</keyword>
<name>A0A839UTT2_9PROT</name>
<dbReference type="InterPro" id="IPR016163">
    <property type="entry name" value="Ald_DH_C"/>
</dbReference>
<dbReference type="RefSeq" id="WP_176623086.1">
    <property type="nucleotide sequence ID" value="NZ_JABXXQ010000087.1"/>
</dbReference>
<reference evidence="5 7" key="2">
    <citation type="submission" date="2020-08" db="EMBL/GenBank/DDBJ databases">
        <title>Genomic Encyclopedia of Type Strains, Phase III (KMG-III): the genomes of soil and plant-associated and newly described type strains.</title>
        <authorList>
            <person name="Whitman W."/>
        </authorList>
    </citation>
    <scope>NUCLEOTIDE SEQUENCE [LARGE SCALE GENOMIC DNA]</scope>
    <source>
        <strain evidence="5 7">CECT 8088</strain>
    </source>
</reference>
<dbReference type="Proteomes" id="UP000557688">
    <property type="component" value="Unassembled WGS sequence"/>
</dbReference>
<dbReference type="SUPFAM" id="SSF53720">
    <property type="entry name" value="ALDH-like"/>
    <property type="match status" value="1"/>
</dbReference>
<evidence type="ECO:0000256" key="2">
    <source>
        <dbReference type="ARBA" id="ARBA00022857"/>
    </source>
</evidence>
<dbReference type="AlphaFoldDB" id="A0A839UTT2"/>
<gene>
    <name evidence="5" type="ORF">FHR90_001025</name>
    <name evidence="6" type="ORF">HUK83_06350</name>
</gene>
<keyword evidence="7" id="KW-1185">Reference proteome</keyword>
<dbReference type="PANTHER" id="PTHR43217">
    <property type="entry name" value="SUCCINATE SEMIALDEHYDE DEHYDROGENASE [NAD(P)+] SAD"/>
    <property type="match status" value="1"/>
</dbReference>
<dbReference type="Pfam" id="PF00171">
    <property type="entry name" value="Aldedh"/>
    <property type="match status" value="1"/>
</dbReference>
<feature type="domain" description="Aldehyde dehydrogenase" evidence="4">
    <location>
        <begin position="4"/>
        <end position="452"/>
    </location>
</feature>
<dbReference type="FunFam" id="3.40.605.10:FF:000012">
    <property type="entry name" value="NAD-dependent succinate-semialdehyde dehydrogenase"/>
    <property type="match status" value="1"/>
</dbReference>
<dbReference type="PANTHER" id="PTHR43217:SF2">
    <property type="entry name" value="SUCCINATE-SEMIALDEHYDE DEHYDROGENASE [NADP(+)]"/>
    <property type="match status" value="1"/>
</dbReference>
<dbReference type="EMBL" id="JACHXV010000003">
    <property type="protein sequence ID" value="MBB3173207.1"/>
    <property type="molecule type" value="Genomic_DNA"/>
</dbReference>
<dbReference type="GO" id="GO:0004777">
    <property type="term" value="F:succinate-semialdehyde dehydrogenase (NAD+) activity"/>
    <property type="evidence" value="ECO:0007669"/>
    <property type="project" value="TreeGrafter"/>
</dbReference>
<reference evidence="6 8" key="1">
    <citation type="submission" date="2020-06" db="EMBL/GenBank/DDBJ databases">
        <title>Description of novel acetic acid bacteria.</title>
        <authorList>
            <person name="Sombolestani A."/>
        </authorList>
    </citation>
    <scope>NUCLEOTIDE SEQUENCE [LARGE SCALE GENOMIC DNA]</scope>
    <source>
        <strain evidence="6 8">LMG 26838</strain>
    </source>
</reference>
<dbReference type="CDD" id="cd07100">
    <property type="entry name" value="ALDH_SSADH1_GabD1"/>
    <property type="match status" value="1"/>
</dbReference>
<evidence type="ECO:0000256" key="1">
    <source>
        <dbReference type="ARBA" id="ARBA00009986"/>
    </source>
</evidence>
<dbReference type="Proteomes" id="UP000565205">
    <property type="component" value="Unassembled WGS sequence"/>
</dbReference>
<evidence type="ECO:0000313" key="6">
    <source>
        <dbReference type="EMBL" id="NVN29955.1"/>
    </source>
</evidence>
<dbReference type="InterPro" id="IPR044148">
    <property type="entry name" value="ALDH_GabD1-like"/>
</dbReference>
<dbReference type="GO" id="GO:0102810">
    <property type="term" value="F:glutarate-semialdehyde dehydrogenase (NADP+) activity"/>
    <property type="evidence" value="ECO:0007669"/>
    <property type="project" value="UniProtKB-EC"/>
</dbReference>
<dbReference type="InterPro" id="IPR016161">
    <property type="entry name" value="Ald_DH/histidinol_DH"/>
</dbReference>
<accession>A0A839UTT2</accession>
<evidence type="ECO:0000256" key="3">
    <source>
        <dbReference type="ARBA" id="ARBA00023002"/>
    </source>
</evidence>
<sequence length="457" mass="49325">MSAYRTLNPATGKIEKSFETFSDATLAEKVDTAQAVWSQDWRRRTIADRAAVVERAAGLLRDGRERYARLISIEMGKVLKEAVGETALAADILSYYAKNAERFLAPRQYEASTGKATILRQPLGIIYCIEPWNFPYYQLARVAGPNLMAGNVVMVKHAPGVPQCAEAFAELFIKAGAPEGIYTNLFITNDQSEQLIGRPEIRGVALTGSERAGGTVAAQAGKALKKTTLELGGSDPFIVLDDADLDTTVKLAVAGRMSNNGQVCTASKRMIVHSSLYEEFTERLATAIAGFTYGDPLEQGVTHGPMSSEDAMKRALSQVEEAVSHGATRRIGAERLDRDGFFMQAGILTDLAKDNPVYYQEIFGPVAIVTPVDSDDEAVALANDSPYGLGGSVHTADLARGRAIAERIETGMVYLNGITGTAPDVPFGGVRNSGYGRELSELGIEEFLNHKLIHEPA</sequence>
<dbReference type="EC" id="1.2.1.79" evidence="5"/>
<comment type="similarity">
    <text evidence="1">Belongs to the aldehyde dehydrogenase family.</text>
</comment>
<dbReference type="InterPro" id="IPR015590">
    <property type="entry name" value="Aldehyde_DH_dom"/>
</dbReference>
<dbReference type="EMBL" id="JABXXQ010000087">
    <property type="protein sequence ID" value="NVN29955.1"/>
    <property type="molecule type" value="Genomic_DNA"/>
</dbReference>